<evidence type="ECO:0000313" key="10">
    <source>
        <dbReference type="Proteomes" id="UP000288293"/>
    </source>
</evidence>
<evidence type="ECO:0000256" key="3">
    <source>
        <dbReference type="ARBA" id="ARBA00009677"/>
    </source>
</evidence>
<accession>A0A432W8D4</accession>
<keyword evidence="9" id="KW-0966">Cell projection</keyword>
<evidence type="ECO:0000256" key="4">
    <source>
        <dbReference type="ARBA" id="ARBA00016244"/>
    </source>
</evidence>
<feature type="domain" description="Flagellar basal body rod protein N-terminal" evidence="7">
    <location>
        <begin position="17"/>
        <end position="35"/>
    </location>
</feature>
<comment type="subcellular location">
    <subcellularLocation>
        <location evidence="1">Bacterial flagellum</location>
    </subcellularLocation>
    <subcellularLocation>
        <location evidence="2">Secreted</location>
    </subcellularLocation>
</comment>
<evidence type="ECO:0000259" key="7">
    <source>
        <dbReference type="Pfam" id="PF00460"/>
    </source>
</evidence>
<evidence type="ECO:0000256" key="5">
    <source>
        <dbReference type="ARBA" id="ARBA00022525"/>
    </source>
</evidence>
<dbReference type="GO" id="GO:0044780">
    <property type="term" value="P:bacterial-type flagellum assembly"/>
    <property type="evidence" value="ECO:0007669"/>
    <property type="project" value="InterPro"/>
</dbReference>
<gene>
    <name evidence="9" type="primary">flgK</name>
    <name evidence="9" type="ORF">CWE09_06705</name>
</gene>
<dbReference type="GO" id="GO:0005576">
    <property type="term" value="C:extracellular region"/>
    <property type="evidence" value="ECO:0007669"/>
    <property type="project" value="UniProtKB-SubCell"/>
</dbReference>
<evidence type="ECO:0000256" key="2">
    <source>
        <dbReference type="ARBA" id="ARBA00004613"/>
    </source>
</evidence>
<dbReference type="Pfam" id="PF22638">
    <property type="entry name" value="FlgK_D1"/>
    <property type="match status" value="1"/>
</dbReference>
<dbReference type="AlphaFoldDB" id="A0A432W8D4"/>
<protein>
    <recommendedName>
        <fullName evidence="4">Flagellar hook-associated protein 1</fullName>
    </recommendedName>
</protein>
<dbReference type="GO" id="GO:0005198">
    <property type="term" value="F:structural molecule activity"/>
    <property type="evidence" value="ECO:0007669"/>
    <property type="project" value="InterPro"/>
</dbReference>
<keyword evidence="10" id="KW-1185">Reference proteome</keyword>
<keyword evidence="5" id="KW-0964">Secreted</keyword>
<comment type="caution">
    <text evidence="9">The sequence shown here is derived from an EMBL/GenBank/DDBJ whole genome shotgun (WGS) entry which is preliminary data.</text>
</comment>
<evidence type="ECO:0000256" key="6">
    <source>
        <dbReference type="ARBA" id="ARBA00023143"/>
    </source>
</evidence>
<evidence type="ECO:0000256" key="1">
    <source>
        <dbReference type="ARBA" id="ARBA00004365"/>
    </source>
</evidence>
<dbReference type="RefSeq" id="WP_126803203.1">
    <property type="nucleotide sequence ID" value="NZ_PIPL01000001.1"/>
</dbReference>
<dbReference type="PANTHER" id="PTHR30033">
    <property type="entry name" value="FLAGELLAR HOOK-ASSOCIATED PROTEIN 1"/>
    <property type="match status" value="1"/>
</dbReference>
<dbReference type="Proteomes" id="UP000288293">
    <property type="component" value="Unassembled WGS sequence"/>
</dbReference>
<evidence type="ECO:0000313" key="9">
    <source>
        <dbReference type="EMBL" id="RUO26393.1"/>
    </source>
</evidence>
<organism evidence="9 10">
    <name type="scientific">Aliidiomarina minuta</name>
    <dbReference type="NCBI Taxonomy" id="880057"/>
    <lineage>
        <taxon>Bacteria</taxon>
        <taxon>Pseudomonadati</taxon>
        <taxon>Pseudomonadota</taxon>
        <taxon>Gammaproteobacteria</taxon>
        <taxon>Alteromonadales</taxon>
        <taxon>Idiomarinaceae</taxon>
        <taxon>Aliidiomarina</taxon>
    </lineage>
</organism>
<dbReference type="InterPro" id="IPR053927">
    <property type="entry name" value="FlgK_helical"/>
</dbReference>
<dbReference type="Pfam" id="PF00460">
    <property type="entry name" value="Flg_bb_rod"/>
    <property type="match status" value="1"/>
</dbReference>
<dbReference type="NCBIfam" id="TIGR02492">
    <property type="entry name" value="flgK_ends"/>
    <property type="match status" value="1"/>
</dbReference>
<dbReference type="OrthoDB" id="9802553at2"/>
<dbReference type="SUPFAM" id="SSF64518">
    <property type="entry name" value="Phase 1 flagellin"/>
    <property type="match status" value="1"/>
</dbReference>
<keyword evidence="9" id="KW-0969">Cilium</keyword>
<dbReference type="InterPro" id="IPR019776">
    <property type="entry name" value="Flagellar_basal_body_rod_CS"/>
</dbReference>
<reference evidence="9 10" key="1">
    <citation type="journal article" date="2011" name="Front. Microbiol.">
        <title>Genomic signatures of strain selection and enhancement in Bacillus atrophaeus var. globigii, a historical biowarfare simulant.</title>
        <authorList>
            <person name="Gibbons H.S."/>
            <person name="Broomall S.M."/>
            <person name="McNew L.A."/>
            <person name="Daligault H."/>
            <person name="Chapman C."/>
            <person name="Bruce D."/>
            <person name="Karavis M."/>
            <person name="Krepps M."/>
            <person name="McGregor P.A."/>
            <person name="Hong C."/>
            <person name="Park K.H."/>
            <person name="Akmal A."/>
            <person name="Feldman A."/>
            <person name="Lin J.S."/>
            <person name="Chang W.E."/>
            <person name="Higgs B.W."/>
            <person name="Demirev P."/>
            <person name="Lindquist J."/>
            <person name="Liem A."/>
            <person name="Fochler E."/>
            <person name="Read T.D."/>
            <person name="Tapia R."/>
            <person name="Johnson S."/>
            <person name="Bishop-Lilly K.A."/>
            <person name="Detter C."/>
            <person name="Han C."/>
            <person name="Sozhamannan S."/>
            <person name="Rosenzweig C.N."/>
            <person name="Skowronski E.W."/>
        </authorList>
    </citation>
    <scope>NUCLEOTIDE SEQUENCE [LARGE SCALE GENOMIC DNA]</scope>
    <source>
        <strain evidence="9 10">MLST1</strain>
    </source>
</reference>
<feature type="domain" description="Flagellar hook-associated protein FlgK helical" evidence="8">
    <location>
        <begin position="86"/>
        <end position="325"/>
    </location>
</feature>
<keyword evidence="9" id="KW-0282">Flagellum</keyword>
<evidence type="ECO:0000259" key="8">
    <source>
        <dbReference type="Pfam" id="PF22638"/>
    </source>
</evidence>
<keyword evidence="6" id="KW-0975">Bacterial flagellum</keyword>
<dbReference type="InterPro" id="IPR001444">
    <property type="entry name" value="Flag_bb_rod_N"/>
</dbReference>
<proteinExistence type="inferred from homology"/>
<dbReference type="InterPro" id="IPR002371">
    <property type="entry name" value="FlgK"/>
</dbReference>
<dbReference type="PROSITE" id="PS00588">
    <property type="entry name" value="FLAGELLA_BB_ROD"/>
    <property type="match status" value="1"/>
</dbReference>
<sequence length="682" mass="74896">MSFDLLNIGKQATLSHQRSLQITGNNIANVNTPGYVRERPVYNESGIGQGLDRMQVERMVDQFTQRQVRIDTSRASFSEAYLDQARRIDTVLGNDNGSTIGAIEDFFDMMHDANNDPGSLTYRELLLTEGENVAAAMRDMSGWLENQNEQMNDRLELETDRANALVQTIAQLNKEISGNSSKKQLDQGTLNTLLNERDEKLRELSEYVDIKVLDFSNGRQSVNLAGGQSLIMEDGTFNLLALRGDPDPNRLEMTTQTQSGGNTINQPVDIASLGGKLGGMVAYRDEVLEPTQYKLGQLAMGFADAMNEQSRLGMDLDNELGVNFFDLANTQITALPYTASNSQPDQTINVRLEEGKAAELTAHRYEIRMESDTEFRLVALDTNGRVIGDQADYPLETVPTDADEWVGDLGYGMEFNFATQNYAEGDRFQVNFTQNAASNIHVGLTRPEDIAMAAPVRATEGSENSGGGVMTFTGMNSVENFFDGDALDDDAPVRAEYVGFINGEHVLSIQDPDGNELGTFSGTNMNDVLANTVDGGGALLFDPPDYDFNIAGNPDEGDLFDVEYNTNGYADNSNSLQMADLQREKTLRRNPVVEGDKNMMSFNEGYGRLVSDVGNKVSQARTASEGANALLEQSTNFYESVAGVSLDEEASNLLKFEQSYNAAARIITVSQTIFDTLLSSTR</sequence>
<comment type="similarity">
    <text evidence="3">Belongs to the flagella basal body rod proteins family.</text>
</comment>
<name>A0A432W8D4_9GAMM</name>
<dbReference type="GO" id="GO:0009424">
    <property type="term" value="C:bacterial-type flagellum hook"/>
    <property type="evidence" value="ECO:0007669"/>
    <property type="project" value="InterPro"/>
</dbReference>
<dbReference type="PANTHER" id="PTHR30033:SF1">
    <property type="entry name" value="FLAGELLAR HOOK-ASSOCIATED PROTEIN 1"/>
    <property type="match status" value="1"/>
</dbReference>
<dbReference type="EMBL" id="PIPL01000001">
    <property type="protein sequence ID" value="RUO26393.1"/>
    <property type="molecule type" value="Genomic_DNA"/>
</dbReference>